<proteinExistence type="inferred from homology"/>
<evidence type="ECO:0000256" key="4">
    <source>
        <dbReference type="ARBA" id="ARBA00032089"/>
    </source>
</evidence>
<keyword evidence="3 5" id="KW-0133">Cell shape</keyword>
<evidence type="ECO:0000256" key="1">
    <source>
        <dbReference type="ARBA" id="ARBA00009369"/>
    </source>
</evidence>
<dbReference type="EMBL" id="JARMAB010000026">
    <property type="protein sequence ID" value="MED1204790.1"/>
    <property type="molecule type" value="Genomic_DNA"/>
</dbReference>
<dbReference type="Gene3D" id="2.40.10.350">
    <property type="entry name" value="Rod shape-determining protein MreC, domain 2"/>
    <property type="match status" value="1"/>
</dbReference>
<accession>A0ABU6MJD8</accession>
<evidence type="ECO:0000256" key="3">
    <source>
        <dbReference type="ARBA" id="ARBA00022960"/>
    </source>
</evidence>
<name>A0ABU6MJD8_9BACI</name>
<dbReference type="Proteomes" id="UP001341444">
    <property type="component" value="Unassembled WGS sequence"/>
</dbReference>
<dbReference type="PIRSF" id="PIRSF038471">
    <property type="entry name" value="MreC"/>
    <property type="match status" value="1"/>
</dbReference>
<dbReference type="InterPro" id="IPR042177">
    <property type="entry name" value="Cell/Rod_1"/>
</dbReference>
<gene>
    <name evidence="8" type="primary">mreC</name>
    <name evidence="8" type="ORF">P4T90_17225</name>
</gene>
<dbReference type="RefSeq" id="WP_066261840.1">
    <property type="nucleotide sequence ID" value="NZ_JARMAB010000026.1"/>
</dbReference>
<comment type="caution">
    <text evidence="8">The sequence shown here is derived from an EMBL/GenBank/DDBJ whole genome shotgun (WGS) entry which is preliminary data.</text>
</comment>
<sequence>MPQFFLNKRLIVLLVSIVILVALVGFSIRDRSHLTQPEQFLNDVVGLGESVISRPASGVANFFGSISDVENTYKENQKLKARLDELTSLQAQVHDLQTENNSLTDIVNNKASLSKYSSIQAIVIARNPDHWYENIIINKGSVNGIQKDMAVITSKGLIGKIKSVNKFYSTVQLLSAADPENRVSAVVQAGKSNVYGLIQGYDQSKKMLQLQELDNNASVKKGELVTTSGLGGIFPSGLVIGKVNNVVPDENGLTQTAYVTPSANFYETDYVMVVDRNAAKVNGGG</sequence>
<dbReference type="PANTHER" id="PTHR34138:SF1">
    <property type="entry name" value="CELL SHAPE-DETERMINING PROTEIN MREC"/>
    <property type="match status" value="1"/>
</dbReference>
<comment type="similarity">
    <text evidence="1 5">Belongs to the MreC family.</text>
</comment>
<feature type="coiled-coil region" evidence="6">
    <location>
        <begin position="69"/>
        <end position="106"/>
    </location>
</feature>
<protein>
    <recommendedName>
        <fullName evidence="2 5">Cell shape-determining protein MreC</fullName>
    </recommendedName>
    <alternativeName>
        <fullName evidence="4 5">Cell shape protein MreC</fullName>
    </alternativeName>
</protein>
<dbReference type="NCBIfam" id="TIGR00219">
    <property type="entry name" value="mreC"/>
    <property type="match status" value="1"/>
</dbReference>
<evidence type="ECO:0000259" key="7">
    <source>
        <dbReference type="Pfam" id="PF04085"/>
    </source>
</evidence>
<dbReference type="InterPro" id="IPR055342">
    <property type="entry name" value="MreC_beta-barrel_core"/>
</dbReference>
<evidence type="ECO:0000313" key="9">
    <source>
        <dbReference type="Proteomes" id="UP001341444"/>
    </source>
</evidence>
<evidence type="ECO:0000256" key="5">
    <source>
        <dbReference type="PIRNR" id="PIRNR038471"/>
    </source>
</evidence>
<feature type="domain" description="Rod shape-determining protein MreC beta-barrel core" evidence="7">
    <location>
        <begin position="123"/>
        <end position="274"/>
    </location>
</feature>
<comment type="function">
    <text evidence="5">Involved in formation and maintenance of cell shape.</text>
</comment>
<dbReference type="Pfam" id="PF04085">
    <property type="entry name" value="MreC"/>
    <property type="match status" value="1"/>
</dbReference>
<dbReference type="Gene3D" id="2.40.10.340">
    <property type="entry name" value="Rod shape-determining protein MreC, domain 1"/>
    <property type="match status" value="1"/>
</dbReference>
<evidence type="ECO:0000256" key="2">
    <source>
        <dbReference type="ARBA" id="ARBA00013855"/>
    </source>
</evidence>
<evidence type="ECO:0000256" key="6">
    <source>
        <dbReference type="SAM" id="Coils"/>
    </source>
</evidence>
<keyword evidence="6" id="KW-0175">Coiled coil</keyword>
<organism evidence="8 9">
    <name type="scientific">Heyndrickxia acidicola</name>
    <dbReference type="NCBI Taxonomy" id="209389"/>
    <lineage>
        <taxon>Bacteria</taxon>
        <taxon>Bacillati</taxon>
        <taxon>Bacillota</taxon>
        <taxon>Bacilli</taxon>
        <taxon>Bacillales</taxon>
        <taxon>Bacillaceae</taxon>
        <taxon>Heyndrickxia</taxon>
    </lineage>
</organism>
<dbReference type="PANTHER" id="PTHR34138">
    <property type="entry name" value="CELL SHAPE-DETERMINING PROTEIN MREC"/>
    <property type="match status" value="1"/>
</dbReference>
<reference evidence="8 9" key="1">
    <citation type="submission" date="2023-03" db="EMBL/GenBank/DDBJ databases">
        <title>Bacillus Genome Sequencing.</title>
        <authorList>
            <person name="Dunlap C."/>
        </authorList>
    </citation>
    <scope>NUCLEOTIDE SEQUENCE [LARGE SCALE GENOMIC DNA]</scope>
    <source>
        <strain evidence="8 9">B-23453</strain>
    </source>
</reference>
<dbReference type="InterPro" id="IPR007221">
    <property type="entry name" value="MreC"/>
</dbReference>
<keyword evidence="9" id="KW-1185">Reference proteome</keyword>
<dbReference type="InterPro" id="IPR042175">
    <property type="entry name" value="Cell/Rod_MreC_2"/>
</dbReference>
<evidence type="ECO:0000313" key="8">
    <source>
        <dbReference type="EMBL" id="MED1204790.1"/>
    </source>
</evidence>
<dbReference type="Gene3D" id="1.20.5.490">
    <property type="entry name" value="Single helix bin"/>
    <property type="match status" value="1"/>
</dbReference>